<dbReference type="AlphaFoldDB" id="A0A176S0D5"/>
<comment type="caution">
    <text evidence="2">The sequence shown here is derived from an EMBL/GenBank/DDBJ whole genome shotgun (WGS) entry which is preliminary data.</text>
</comment>
<feature type="domain" description="CHAT" evidence="1">
    <location>
        <begin position="15"/>
        <end position="135"/>
    </location>
</feature>
<protein>
    <submittedName>
        <fullName evidence="2">Adenylate cyclase</fullName>
    </submittedName>
</protein>
<dbReference type="Proteomes" id="UP000076962">
    <property type="component" value="Unassembled WGS sequence"/>
</dbReference>
<evidence type="ECO:0000259" key="1">
    <source>
        <dbReference type="Pfam" id="PF12770"/>
    </source>
</evidence>
<gene>
    <name evidence="2" type="ORF">THIOM_002823</name>
</gene>
<dbReference type="PATRIC" id="fig|1003181.4.peg.3848"/>
<keyword evidence="3" id="KW-1185">Reference proteome</keyword>
<dbReference type="Pfam" id="PF12770">
    <property type="entry name" value="CHAT"/>
    <property type="match status" value="1"/>
</dbReference>
<reference evidence="2 3" key="1">
    <citation type="submission" date="2016-05" db="EMBL/GenBank/DDBJ databases">
        <title>Single-cell genome of chain-forming Candidatus Thiomargarita nelsonii and comparison to other large sulfur-oxidizing bacteria.</title>
        <authorList>
            <person name="Winkel M."/>
            <person name="Salman V."/>
            <person name="Woyke T."/>
            <person name="Schulz-Vogt H."/>
            <person name="Richter M."/>
            <person name="Flood B."/>
            <person name="Bailey J."/>
            <person name="Amann R."/>
            <person name="Mussmann M."/>
        </authorList>
    </citation>
    <scope>NUCLEOTIDE SEQUENCE [LARGE SCALE GENOMIC DNA]</scope>
    <source>
        <strain evidence="2 3">THI036</strain>
    </source>
</reference>
<name>A0A176S0D5_9GAMM</name>
<evidence type="ECO:0000313" key="2">
    <source>
        <dbReference type="EMBL" id="OAD21409.1"/>
    </source>
</evidence>
<dbReference type="EMBL" id="LUTY01001655">
    <property type="protein sequence ID" value="OAD21409.1"/>
    <property type="molecule type" value="Genomic_DNA"/>
</dbReference>
<accession>A0A176S0D5</accession>
<evidence type="ECO:0000313" key="3">
    <source>
        <dbReference type="Proteomes" id="UP000076962"/>
    </source>
</evidence>
<dbReference type="InterPro" id="IPR024983">
    <property type="entry name" value="CHAT_dom"/>
</dbReference>
<organism evidence="2 3">
    <name type="scientific">Candidatus Thiomargarita nelsonii</name>
    <dbReference type="NCBI Taxonomy" id="1003181"/>
    <lineage>
        <taxon>Bacteria</taxon>
        <taxon>Pseudomonadati</taxon>
        <taxon>Pseudomonadota</taxon>
        <taxon>Gammaproteobacteria</taxon>
        <taxon>Thiotrichales</taxon>
        <taxon>Thiotrichaceae</taxon>
        <taxon>Thiomargarita</taxon>
    </lineage>
</organism>
<proteinExistence type="predicted"/>
<sequence length="231" mass="26001">MKGAETEFLIEPKRAEISESLWEKKWDILFFAGHSSGGEGQIFINSTESLKIEELKAGLEKAIEHGLQLAILNSCDGLKLAEDLADLNIPQVIVMREPVPDRAAQQFLKFFLKALESGESLYLAVRQARKRLHETGWDDNCPGVSWLPVIYQNPTVGALNWSLEPPRETTTVSQKTKKVNAKVEYNHDVINDNTDSTIDTGIINTLIDLFSYKISGLFARYRTCLFKKRGS</sequence>